<dbReference type="EMBL" id="JBHSDI010000007">
    <property type="protein sequence ID" value="MFC4258209.1"/>
    <property type="molecule type" value="Genomic_DNA"/>
</dbReference>
<keyword evidence="1" id="KW-0812">Transmembrane</keyword>
<evidence type="ECO:0000313" key="2">
    <source>
        <dbReference type="EMBL" id="MFC4258209.1"/>
    </source>
</evidence>
<evidence type="ECO:0000256" key="1">
    <source>
        <dbReference type="SAM" id="Phobius"/>
    </source>
</evidence>
<organism evidence="2 3">
    <name type="scientific">Marinobacter lacisalsi</name>
    <dbReference type="NCBI Taxonomy" id="475979"/>
    <lineage>
        <taxon>Bacteria</taxon>
        <taxon>Pseudomonadati</taxon>
        <taxon>Pseudomonadota</taxon>
        <taxon>Gammaproteobacteria</taxon>
        <taxon>Pseudomonadales</taxon>
        <taxon>Marinobacteraceae</taxon>
        <taxon>Marinobacter</taxon>
    </lineage>
</organism>
<proteinExistence type="predicted"/>
<dbReference type="Proteomes" id="UP001595798">
    <property type="component" value="Unassembled WGS sequence"/>
</dbReference>
<gene>
    <name evidence="2" type="ORF">ACFOZ5_04080</name>
</gene>
<keyword evidence="1" id="KW-1133">Transmembrane helix</keyword>
<reference evidence="3" key="1">
    <citation type="journal article" date="2019" name="Int. J. Syst. Evol. Microbiol.">
        <title>The Global Catalogue of Microorganisms (GCM) 10K type strain sequencing project: providing services to taxonomists for standard genome sequencing and annotation.</title>
        <authorList>
            <consortium name="The Broad Institute Genomics Platform"/>
            <consortium name="The Broad Institute Genome Sequencing Center for Infectious Disease"/>
            <person name="Wu L."/>
            <person name="Ma J."/>
        </authorList>
    </citation>
    <scope>NUCLEOTIDE SEQUENCE [LARGE SCALE GENOMIC DNA]</scope>
    <source>
        <strain evidence="3">CECT 7297</strain>
    </source>
</reference>
<evidence type="ECO:0000313" key="3">
    <source>
        <dbReference type="Proteomes" id="UP001595798"/>
    </source>
</evidence>
<feature type="transmembrane region" description="Helical" evidence="1">
    <location>
        <begin position="36"/>
        <end position="59"/>
    </location>
</feature>
<comment type="caution">
    <text evidence="2">The sequence shown here is derived from an EMBL/GenBank/DDBJ whole genome shotgun (WGS) entry which is preliminary data.</text>
</comment>
<sequence length="91" mass="9982">MRLVLTLFLLLGTVAVTGYAHWQLYRQVNALPSRLLGHILLVLVATAFAWVVSSVYMGAEEGGEMAAFLMAFGVAHMPPAIVLLLKQQEKK</sequence>
<feature type="transmembrane region" description="Helical" evidence="1">
    <location>
        <begin position="66"/>
        <end position="85"/>
    </location>
</feature>
<protein>
    <submittedName>
        <fullName evidence="2">Uncharacterized protein</fullName>
    </submittedName>
</protein>
<keyword evidence="3" id="KW-1185">Reference proteome</keyword>
<name>A0ABV8QGK8_9GAMM</name>
<accession>A0ABV8QGK8</accession>
<dbReference type="RefSeq" id="WP_379885587.1">
    <property type="nucleotide sequence ID" value="NZ_JBHSDI010000007.1"/>
</dbReference>
<keyword evidence="1" id="KW-0472">Membrane</keyword>